<keyword evidence="2" id="KW-1185">Reference proteome</keyword>
<name>A0ABU5VZ85_9BACT</name>
<evidence type="ECO:0000313" key="1">
    <source>
        <dbReference type="EMBL" id="MEA9358389.1"/>
    </source>
</evidence>
<dbReference type="Pfam" id="PF19669">
    <property type="entry name" value="DUF6172"/>
    <property type="match status" value="1"/>
</dbReference>
<comment type="caution">
    <text evidence="1">The sequence shown here is derived from an EMBL/GenBank/DDBJ whole genome shotgun (WGS) entry which is preliminary data.</text>
</comment>
<dbReference type="EMBL" id="JAYGJQ010000003">
    <property type="protein sequence ID" value="MEA9358389.1"/>
    <property type="molecule type" value="Genomic_DNA"/>
</dbReference>
<organism evidence="1 2">
    <name type="scientific">Bacteriovorax antarcticus</name>
    <dbReference type="NCBI Taxonomy" id="3088717"/>
    <lineage>
        <taxon>Bacteria</taxon>
        <taxon>Pseudomonadati</taxon>
        <taxon>Bdellovibrionota</taxon>
        <taxon>Bacteriovoracia</taxon>
        <taxon>Bacteriovoracales</taxon>
        <taxon>Bacteriovoracaceae</taxon>
        <taxon>Bacteriovorax</taxon>
    </lineage>
</organism>
<reference evidence="1 2" key="1">
    <citation type="submission" date="2023-11" db="EMBL/GenBank/DDBJ databases">
        <title>A Novel Polar Bacteriovorax (B. antarcticus) Isolated from the Biocrust in Antarctica.</title>
        <authorList>
            <person name="Mun W."/>
            <person name="Choi S.Y."/>
            <person name="Mitchell R.J."/>
        </authorList>
    </citation>
    <scope>NUCLEOTIDE SEQUENCE [LARGE SCALE GENOMIC DNA]</scope>
    <source>
        <strain evidence="1 2">PP10</strain>
    </source>
</reference>
<protein>
    <submittedName>
        <fullName evidence="1">DUF6172 family protein</fullName>
    </submittedName>
</protein>
<dbReference type="RefSeq" id="WP_323578770.1">
    <property type="nucleotide sequence ID" value="NZ_JAYGJQ010000003.1"/>
</dbReference>
<sequence length="97" mass="11122">MKKEFKLTDTKLAPARQVDAVKHEINKYIARERRKTVAEGSDFWDFDCKFGKDKESAATIHVSEINKLIDKEVSEEAASFYIEILAKSAKRMQKAKA</sequence>
<accession>A0ABU5VZ85</accession>
<proteinExistence type="predicted"/>
<dbReference type="Proteomes" id="UP001302274">
    <property type="component" value="Unassembled WGS sequence"/>
</dbReference>
<gene>
    <name evidence="1" type="ORF">SHI21_19290</name>
</gene>
<dbReference type="InterPro" id="IPR046170">
    <property type="entry name" value="DUF6172"/>
</dbReference>
<evidence type="ECO:0000313" key="2">
    <source>
        <dbReference type="Proteomes" id="UP001302274"/>
    </source>
</evidence>